<sequence>MASAQWVSRAWLRPSGASRQCARLRCPDYTKTQFRHSAVSLSRIKAIFSAPENKIIASPLVAPPPPAARSLIAGNEFDVFLFARFDSAQLPVRGEAGNNPLRPPEQRSLVHCKSTCRYWRQVVV</sequence>
<dbReference type="Proteomes" id="UP000838756">
    <property type="component" value="Unassembled WGS sequence"/>
</dbReference>
<evidence type="ECO:0000313" key="2">
    <source>
        <dbReference type="Proteomes" id="UP000838756"/>
    </source>
</evidence>
<dbReference type="EMBL" id="CAKXAJ010019970">
    <property type="protein sequence ID" value="CAH2219736.1"/>
    <property type="molecule type" value="Genomic_DNA"/>
</dbReference>
<accession>A0A8S4QZW8</accession>
<protein>
    <submittedName>
        <fullName evidence="1">Jg1984 protein</fullName>
    </submittedName>
</protein>
<organism evidence="1 2">
    <name type="scientific">Pararge aegeria aegeria</name>
    <dbReference type="NCBI Taxonomy" id="348720"/>
    <lineage>
        <taxon>Eukaryota</taxon>
        <taxon>Metazoa</taxon>
        <taxon>Ecdysozoa</taxon>
        <taxon>Arthropoda</taxon>
        <taxon>Hexapoda</taxon>
        <taxon>Insecta</taxon>
        <taxon>Pterygota</taxon>
        <taxon>Neoptera</taxon>
        <taxon>Endopterygota</taxon>
        <taxon>Lepidoptera</taxon>
        <taxon>Glossata</taxon>
        <taxon>Ditrysia</taxon>
        <taxon>Papilionoidea</taxon>
        <taxon>Nymphalidae</taxon>
        <taxon>Satyrinae</taxon>
        <taxon>Satyrini</taxon>
        <taxon>Parargina</taxon>
        <taxon>Pararge</taxon>
    </lineage>
</organism>
<proteinExistence type="predicted"/>
<reference evidence="1" key="1">
    <citation type="submission" date="2022-03" db="EMBL/GenBank/DDBJ databases">
        <authorList>
            <person name="Lindestad O."/>
        </authorList>
    </citation>
    <scope>NUCLEOTIDE SEQUENCE</scope>
</reference>
<evidence type="ECO:0000313" key="1">
    <source>
        <dbReference type="EMBL" id="CAH2219736.1"/>
    </source>
</evidence>
<gene>
    <name evidence="1" type="primary">jg1984</name>
    <name evidence="1" type="ORF">PAEG_LOCUS6514</name>
</gene>
<name>A0A8S4QZW8_9NEOP</name>
<comment type="caution">
    <text evidence="1">The sequence shown here is derived from an EMBL/GenBank/DDBJ whole genome shotgun (WGS) entry which is preliminary data.</text>
</comment>
<dbReference type="AlphaFoldDB" id="A0A8S4QZW8"/>
<keyword evidence="2" id="KW-1185">Reference proteome</keyword>